<evidence type="ECO:0000256" key="2">
    <source>
        <dbReference type="ARBA" id="ARBA00022705"/>
    </source>
</evidence>
<dbReference type="GO" id="GO:0006260">
    <property type="term" value="P:DNA replication"/>
    <property type="evidence" value="ECO:0007669"/>
    <property type="project" value="UniProtKB-UniRule"/>
</dbReference>
<dbReference type="InterPro" id="IPR042174">
    <property type="entry name" value="RecF_2"/>
</dbReference>
<organism evidence="8 9">
    <name type="scientific">SAR86 cluster bacterium BACL1 MAG-120820-bin45</name>
    <dbReference type="NCBI Taxonomy" id="1655612"/>
    <lineage>
        <taxon>Bacteria</taxon>
        <taxon>Pseudomonadati</taxon>
        <taxon>Pseudomonadota</taxon>
        <taxon>Gammaproteobacteria</taxon>
        <taxon>SAR86 cluster</taxon>
    </lineage>
</organism>
<evidence type="ECO:0000256" key="5">
    <source>
        <dbReference type="ARBA" id="ARBA00023125"/>
    </source>
</evidence>
<dbReference type="GO" id="GO:0005737">
    <property type="term" value="C:cytoplasm"/>
    <property type="evidence" value="ECO:0007669"/>
    <property type="project" value="UniProtKB-SubCell"/>
</dbReference>
<dbReference type="Gene3D" id="3.40.50.300">
    <property type="entry name" value="P-loop containing nucleotide triphosphate hydrolases"/>
    <property type="match status" value="1"/>
</dbReference>
<gene>
    <name evidence="6" type="primary">recF</name>
    <name evidence="8" type="ORF">ABS10_03080</name>
</gene>
<evidence type="ECO:0000256" key="4">
    <source>
        <dbReference type="ARBA" id="ARBA00022840"/>
    </source>
</evidence>
<name>A0A0R2UGQ6_9GAMM</name>
<evidence type="ECO:0000256" key="3">
    <source>
        <dbReference type="ARBA" id="ARBA00022741"/>
    </source>
</evidence>
<dbReference type="GO" id="GO:0000731">
    <property type="term" value="P:DNA synthesis involved in DNA repair"/>
    <property type="evidence" value="ECO:0007669"/>
    <property type="project" value="TreeGrafter"/>
</dbReference>
<dbReference type="PANTHER" id="PTHR32182:SF0">
    <property type="entry name" value="DNA REPLICATION AND REPAIR PROTEIN RECF"/>
    <property type="match status" value="1"/>
</dbReference>
<dbReference type="Pfam" id="PF02463">
    <property type="entry name" value="SMC_N"/>
    <property type="match status" value="1"/>
</dbReference>
<dbReference type="STRING" id="1655612.ABS10_03080"/>
<keyword evidence="6" id="KW-0234">DNA repair</keyword>
<keyword evidence="4 6" id="KW-0067">ATP-binding</keyword>
<keyword evidence="6" id="KW-0742">SOS response</keyword>
<dbReference type="InterPro" id="IPR003395">
    <property type="entry name" value="RecF/RecN/SMC_N"/>
</dbReference>
<dbReference type="PANTHER" id="PTHR32182">
    <property type="entry name" value="DNA REPLICATION AND REPAIR PROTEIN RECF"/>
    <property type="match status" value="1"/>
</dbReference>
<dbReference type="InterPro" id="IPR001238">
    <property type="entry name" value="DNA-binding_RecF"/>
</dbReference>
<dbReference type="GO" id="GO:0009432">
    <property type="term" value="P:SOS response"/>
    <property type="evidence" value="ECO:0007669"/>
    <property type="project" value="UniProtKB-UniRule"/>
</dbReference>
<dbReference type="SUPFAM" id="SSF52540">
    <property type="entry name" value="P-loop containing nucleoside triphosphate hydrolases"/>
    <property type="match status" value="1"/>
</dbReference>
<dbReference type="EMBL" id="LICS01000003">
    <property type="protein sequence ID" value="KRO96317.1"/>
    <property type="molecule type" value="Genomic_DNA"/>
</dbReference>
<dbReference type="GO" id="GO:0005524">
    <property type="term" value="F:ATP binding"/>
    <property type="evidence" value="ECO:0007669"/>
    <property type="project" value="UniProtKB-UniRule"/>
</dbReference>
<protein>
    <recommendedName>
        <fullName evidence="6">DNA replication and repair protein RecF</fullName>
    </recommendedName>
</protein>
<keyword evidence="6" id="KW-0227">DNA damage</keyword>
<dbReference type="AlphaFoldDB" id="A0A0R2UGQ6"/>
<dbReference type="GO" id="GO:0003697">
    <property type="term" value="F:single-stranded DNA binding"/>
    <property type="evidence" value="ECO:0007669"/>
    <property type="project" value="UniProtKB-UniRule"/>
</dbReference>
<keyword evidence="5 6" id="KW-0238">DNA-binding</keyword>
<dbReference type="Gene3D" id="1.20.1050.90">
    <property type="entry name" value="RecF/RecN/SMC, N-terminal domain"/>
    <property type="match status" value="1"/>
</dbReference>
<comment type="function">
    <text evidence="6">The RecF protein is involved in DNA metabolism; it is required for DNA replication and normal SOS inducibility. RecF binds preferentially to single-stranded, linear DNA. It also seems to bind ATP.</text>
</comment>
<keyword evidence="1 6" id="KW-0963">Cytoplasm</keyword>
<dbReference type="InterPro" id="IPR027417">
    <property type="entry name" value="P-loop_NTPase"/>
</dbReference>
<comment type="subcellular location">
    <subcellularLocation>
        <location evidence="6">Cytoplasm</location>
    </subcellularLocation>
</comment>
<proteinExistence type="inferred from homology"/>
<dbReference type="Proteomes" id="UP000051027">
    <property type="component" value="Unassembled WGS sequence"/>
</dbReference>
<evidence type="ECO:0000313" key="8">
    <source>
        <dbReference type="EMBL" id="KRO96317.1"/>
    </source>
</evidence>
<evidence type="ECO:0000259" key="7">
    <source>
        <dbReference type="Pfam" id="PF02463"/>
    </source>
</evidence>
<dbReference type="GO" id="GO:0006302">
    <property type="term" value="P:double-strand break repair"/>
    <property type="evidence" value="ECO:0007669"/>
    <property type="project" value="TreeGrafter"/>
</dbReference>
<feature type="domain" description="RecF/RecN/SMC N-terminal" evidence="7">
    <location>
        <begin position="4"/>
        <end position="327"/>
    </location>
</feature>
<evidence type="ECO:0000256" key="6">
    <source>
        <dbReference type="HAMAP-Rule" id="MF_00365"/>
    </source>
</evidence>
<sequence length="359" mass="41059">MAFSNIELRNFRCFEKLSLDLSPKSTFLYGKNGCGKTSILESIFVASSGRSFRTSNLESLIKEGAEGFSIRAYDDLHGSILEIKKQRKHSINIKINDSKVTASELVRAFPSFSIDSKTFFYNDNAPEYRRKHIDRGLFVASPEYAKNWFGYFRALKQRNSALKQGSISQARAYDYQLVTHGERLNDLRQSLIQDTNTVFLELIKSLLTESARAKIFSEVSVNLFPGFDDNEGLQSELLKTNTYDLRRKSTTKGPHKADIIFDSKGSLIKDIFSRGEQKLLSILWSISQNIMLGRVYNLQPILLLDDLSSELDSEMLECFLPALKHIENRFIFSNIVDLFGSKIDESNEQLKKFHVEQRP</sequence>
<comment type="similarity">
    <text evidence="6">Belongs to the RecF family.</text>
</comment>
<keyword evidence="2 6" id="KW-0235">DNA replication</keyword>
<evidence type="ECO:0000313" key="9">
    <source>
        <dbReference type="Proteomes" id="UP000051027"/>
    </source>
</evidence>
<evidence type="ECO:0000256" key="1">
    <source>
        <dbReference type="ARBA" id="ARBA00022490"/>
    </source>
</evidence>
<accession>A0A0R2UGQ6</accession>
<comment type="caution">
    <text evidence="8">The sequence shown here is derived from an EMBL/GenBank/DDBJ whole genome shotgun (WGS) entry which is preliminary data.</text>
</comment>
<keyword evidence="3 6" id="KW-0547">Nucleotide-binding</keyword>
<feature type="binding site" evidence="6">
    <location>
        <begin position="30"/>
        <end position="37"/>
    </location>
    <ligand>
        <name>ATP</name>
        <dbReference type="ChEBI" id="CHEBI:30616"/>
    </ligand>
</feature>
<dbReference type="HAMAP" id="MF_00365">
    <property type="entry name" value="RecF"/>
    <property type="match status" value="1"/>
</dbReference>
<reference evidence="8 9" key="1">
    <citation type="submission" date="2015-10" db="EMBL/GenBank/DDBJ databases">
        <title>Metagenome-Assembled Genomes uncover a global brackish microbiome.</title>
        <authorList>
            <person name="Hugerth L.W."/>
            <person name="Larsson J."/>
            <person name="Alneberg J."/>
            <person name="Lindh M.V."/>
            <person name="Legrand C."/>
            <person name="Pinhassi J."/>
            <person name="Andersson A.F."/>
        </authorList>
    </citation>
    <scope>NUCLEOTIDE SEQUENCE [LARGE SCALE GENOMIC DNA]</scope>
    <source>
        <strain evidence="8">BACL1 MAG-120820-bin45</strain>
    </source>
</reference>
<dbReference type="NCBIfam" id="TIGR00611">
    <property type="entry name" value="recf"/>
    <property type="match status" value="1"/>
</dbReference>